<keyword evidence="3" id="KW-0539">Nucleus</keyword>
<evidence type="ECO:0000313" key="6">
    <source>
        <dbReference type="Proteomes" id="UP000886653"/>
    </source>
</evidence>
<keyword evidence="6" id="KW-1185">Reference proteome</keyword>
<dbReference type="EMBL" id="MU167222">
    <property type="protein sequence ID" value="KAG0150051.1"/>
    <property type="molecule type" value="Genomic_DNA"/>
</dbReference>
<dbReference type="InterPro" id="IPR024661">
    <property type="entry name" value="RNA_pol_III_Rpc31"/>
</dbReference>
<comment type="similarity">
    <text evidence="2">Belongs to the eukaryotic RPC7 RNA polymerase subunit family.</text>
</comment>
<gene>
    <name evidence="5" type="ORF">CROQUDRAFT_652719</name>
</gene>
<evidence type="ECO:0008006" key="7">
    <source>
        <dbReference type="Google" id="ProtNLM"/>
    </source>
</evidence>
<feature type="region of interest" description="Disordered" evidence="4">
    <location>
        <begin position="1"/>
        <end position="25"/>
    </location>
</feature>
<evidence type="ECO:0000313" key="5">
    <source>
        <dbReference type="EMBL" id="KAG0150051.1"/>
    </source>
</evidence>
<feature type="compositionally biased region" description="Gly residues" evidence="4">
    <location>
        <begin position="239"/>
        <end position="253"/>
    </location>
</feature>
<dbReference type="PANTHER" id="PTHR15367:SF2">
    <property type="entry name" value="DNA-DIRECTED RNA POLYMERASE III SUBUNIT"/>
    <property type="match status" value="1"/>
</dbReference>
<comment type="caution">
    <text evidence="5">The sequence shown here is derived from an EMBL/GenBank/DDBJ whole genome shotgun (WGS) entry which is preliminary data.</text>
</comment>
<dbReference type="GO" id="GO:0005666">
    <property type="term" value="C:RNA polymerase III complex"/>
    <property type="evidence" value="ECO:0007669"/>
    <property type="project" value="TreeGrafter"/>
</dbReference>
<evidence type="ECO:0000256" key="1">
    <source>
        <dbReference type="ARBA" id="ARBA00004123"/>
    </source>
</evidence>
<dbReference type="PANTHER" id="PTHR15367">
    <property type="entry name" value="DNA-DIRECTED RNA POLYMERASE III"/>
    <property type="match status" value="1"/>
</dbReference>
<evidence type="ECO:0000256" key="2">
    <source>
        <dbReference type="ARBA" id="ARBA00008352"/>
    </source>
</evidence>
<feature type="compositionally biased region" description="Acidic residues" evidence="4">
    <location>
        <begin position="191"/>
        <end position="225"/>
    </location>
</feature>
<name>A0A9P6TEY0_9BASI</name>
<organism evidence="5 6">
    <name type="scientific">Cronartium quercuum f. sp. fusiforme G11</name>
    <dbReference type="NCBI Taxonomy" id="708437"/>
    <lineage>
        <taxon>Eukaryota</taxon>
        <taxon>Fungi</taxon>
        <taxon>Dikarya</taxon>
        <taxon>Basidiomycota</taxon>
        <taxon>Pucciniomycotina</taxon>
        <taxon>Pucciniomycetes</taxon>
        <taxon>Pucciniales</taxon>
        <taxon>Coleosporiaceae</taxon>
        <taxon>Cronartium</taxon>
    </lineage>
</organism>
<sequence>MSGRGGGGRGGRGGGRGGRGGGRAGGIGDLSLGTLTFADLIATSRADVGDVLYPTAGVKTPATDGPSEHESRAVESDVNRWLFSGVLPSRHTWVVEGELKKRKRTAGVTSQMARLGLKSTPSSSTQNFLYSDRYKAGSNGSTKSTVAENRVLLDCKYFPTELWTSYIEGKKTIVKKRKLGKANGKANGLDGLEEDGEGEVKEGEDEEEEANVEEEEEVDEDDPDYDNNYFDNGEDDDGMGSGGEGGGDDGGVF</sequence>
<comment type="subcellular location">
    <subcellularLocation>
        <location evidence="1">Nucleus</location>
    </subcellularLocation>
</comment>
<evidence type="ECO:0000256" key="4">
    <source>
        <dbReference type="SAM" id="MobiDB-lite"/>
    </source>
</evidence>
<dbReference type="Proteomes" id="UP000886653">
    <property type="component" value="Unassembled WGS sequence"/>
</dbReference>
<dbReference type="AlphaFoldDB" id="A0A9P6TEY0"/>
<reference evidence="5" key="1">
    <citation type="submission" date="2013-11" db="EMBL/GenBank/DDBJ databases">
        <title>Genome sequence of the fusiform rust pathogen reveals effectors for host alternation and coevolution with pine.</title>
        <authorList>
            <consortium name="DOE Joint Genome Institute"/>
            <person name="Smith K."/>
            <person name="Pendleton A."/>
            <person name="Kubisiak T."/>
            <person name="Anderson C."/>
            <person name="Salamov A."/>
            <person name="Aerts A."/>
            <person name="Riley R."/>
            <person name="Clum A."/>
            <person name="Lindquist E."/>
            <person name="Ence D."/>
            <person name="Campbell M."/>
            <person name="Kronenberg Z."/>
            <person name="Feau N."/>
            <person name="Dhillon B."/>
            <person name="Hamelin R."/>
            <person name="Burleigh J."/>
            <person name="Smith J."/>
            <person name="Yandell M."/>
            <person name="Nelson C."/>
            <person name="Grigoriev I."/>
            <person name="Davis J."/>
        </authorList>
    </citation>
    <scope>NUCLEOTIDE SEQUENCE</scope>
    <source>
        <strain evidence="5">G11</strain>
    </source>
</reference>
<dbReference type="OrthoDB" id="2505010at2759"/>
<protein>
    <recommendedName>
        <fullName evidence="7">DNA-directed RNA polymerase III subunit</fullName>
    </recommendedName>
</protein>
<dbReference type="GO" id="GO:0006383">
    <property type="term" value="P:transcription by RNA polymerase III"/>
    <property type="evidence" value="ECO:0007669"/>
    <property type="project" value="InterPro"/>
</dbReference>
<proteinExistence type="inferred from homology"/>
<accession>A0A9P6TEY0</accession>
<feature type="region of interest" description="Disordered" evidence="4">
    <location>
        <begin position="184"/>
        <end position="253"/>
    </location>
</feature>
<evidence type="ECO:0000256" key="3">
    <source>
        <dbReference type="ARBA" id="ARBA00023242"/>
    </source>
</evidence>